<keyword evidence="2" id="KW-1185">Reference proteome</keyword>
<protein>
    <submittedName>
        <fullName evidence="1">Uncharacterized protein</fullName>
    </submittedName>
</protein>
<comment type="caution">
    <text evidence="1">The sequence shown here is derived from an EMBL/GenBank/DDBJ whole genome shotgun (WGS) entry which is preliminary data.</text>
</comment>
<name>A0ABM9GC25_9BACL</name>
<accession>A0ABM9GC25</accession>
<sequence>MTKMMRITKRAEMIGDLMKKKRESLETQGIQRFFFFIFCLDATVPRLERDKKAARRCNGTVNER</sequence>
<organism evidence="1 2">
    <name type="scientific">Paenibacillus melissococcoides</name>
    <dbReference type="NCBI Taxonomy" id="2912268"/>
    <lineage>
        <taxon>Bacteria</taxon>
        <taxon>Bacillati</taxon>
        <taxon>Bacillota</taxon>
        <taxon>Bacilli</taxon>
        <taxon>Bacillales</taxon>
        <taxon>Paenibacillaceae</taxon>
        <taxon>Paenibacillus</taxon>
    </lineage>
</organism>
<dbReference type="EMBL" id="CALYLO010000012">
    <property type="protein sequence ID" value="CAH8248770.1"/>
    <property type="molecule type" value="Genomic_DNA"/>
</dbReference>
<evidence type="ECO:0000313" key="1">
    <source>
        <dbReference type="EMBL" id="CAH8248770.1"/>
    </source>
</evidence>
<dbReference type="Proteomes" id="UP001154322">
    <property type="component" value="Unassembled WGS sequence"/>
</dbReference>
<proteinExistence type="predicted"/>
<dbReference type="RefSeq" id="WP_261949062.1">
    <property type="nucleotide sequence ID" value="NZ_CALYRE010000010.1"/>
</dbReference>
<gene>
    <name evidence="1" type="ORF">WJ0W_005954</name>
</gene>
<evidence type="ECO:0000313" key="2">
    <source>
        <dbReference type="Proteomes" id="UP001154322"/>
    </source>
</evidence>
<reference evidence="1" key="1">
    <citation type="submission" date="2022-06" db="EMBL/GenBank/DDBJ databases">
        <authorList>
            <person name="Dietemann V."/>
            <person name="Ory F."/>
            <person name="Dainat B."/>
            <person name="Oberhansli S."/>
        </authorList>
    </citation>
    <scope>NUCLEOTIDE SEQUENCE</scope>
    <source>
        <strain evidence="1">Ena-SAMPLE-TAB-26-04-2022-14:26:32:270-5432</strain>
    </source>
</reference>